<proteinExistence type="predicted"/>
<evidence type="ECO:0000313" key="2">
    <source>
        <dbReference type="EMBL" id="CAE0119028.1"/>
    </source>
</evidence>
<feature type="region of interest" description="Disordered" evidence="1">
    <location>
        <begin position="229"/>
        <end position="261"/>
    </location>
</feature>
<dbReference type="EMBL" id="HBHX01035569">
    <property type="protein sequence ID" value="CAE0119028.1"/>
    <property type="molecule type" value="Transcribed_RNA"/>
</dbReference>
<evidence type="ECO:0000256" key="1">
    <source>
        <dbReference type="SAM" id="MobiDB-lite"/>
    </source>
</evidence>
<accession>A0A7S3B0W5</accession>
<sequence length="401" mass="42737">MFGGGTEGDSTFQQQMRAQQWEVIRGATNDQLVLWLRSELKPRERVVKIVNMLKDIQGACPKLISGEFLYQLIRGESKELWEKLLPDPLDRLLIECDLEDERTGYSCWIQKQQQGLQAPSQQELPALGVVRSSEGSITAVTLPTLPALPAPAAACAQSCPRMQTGLGAAAPLAVASWEQVSVSAEEASRSREQVLGGAVEASPAAMPAMMLSLGNQQLQPRFLSAPHRAFAGASEGGGGQGGEDGEGGEGGGVGEGGGGRGGCGVEGNGSNRLSYYCRELPDERLCFELEPVRTDRTEPACKLNPDGELPYLYVTVGPGSGGKWKVRFKRAVGGGWQTTGCTIADDPEGKKSVRSAMVSIHAAYAGTTPCPKRTLYAAAKVWNDESKRQRQSATAGSNIEL</sequence>
<name>A0A7S3B0W5_9EUKA</name>
<organism evidence="2">
    <name type="scientific">Haptolina ericina</name>
    <dbReference type="NCBI Taxonomy" id="156174"/>
    <lineage>
        <taxon>Eukaryota</taxon>
        <taxon>Haptista</taxon>
        <taxon>Haptophyta</taxon>
        <taxon>Prymnesiophyceae</taxon>
        <taxon>Prymnesiales</taxon>
        <taxon>Prymnesiaceae</taxon>
        <taxon>Haptolina</taxon>
    </lineage>
</organism>
<dbReference type="AlphaFoldDB" id="A0A7S3B0W5"/>
<reference evidence="2" key="1">
    <citation type="submission" date="2021-01" db="EMBL/GenBank/DDBJ databases">
        <authorList>
            <person name="Corre E."/>
            <person name="Pelletier E."/>
            <person name="Niang G."/>
            <person name="Scheremetjew M."/>
            <person name="Finn R."/>
            <person name="Kale V."/>
            <person name="Holt S."/>
            <person name="Cochrane G."/>
            <person name="Meng A."/>
            <person name="Brown T."/>
            <person name="Cohen L."/>
        </authorList>
    </citation>
    <scope>NUCLEOTIDE SEQUENCE</scope>
    <source>
        <strain evidence="2">CCMP281</strain>
    </source>
</reference>
<feature type="compositionally biased region" description="Gly residues" evidence="1">
    <location>
        <begin position="234"/>
        <end position="261"/>
    </location>
</feature>
<gene>
    <name evidence="2" type="ORF">HERI1096_LOCUS19727</name>
</gene>
<protein>
    <submittedName>
        <fullName evidence="2">Uncharacterized protein</fullName>
    </submittedName>
</protein>